<organism evidence="1 2">
    <name type="scientific">Exidia glandulosa HHB12029</name>
    <dbReference type="NCBI Taxonomy" id="1314781"/>
    <lineage>
        <taxon>Eukaryota</taxon>
        <taxon>Fungi</taxon>
        <taxon>Dikarya</taxon>
        <taxon>Basidiomycota</taxon>
        <taxon>Agaricomycotina</taxon>
        <taxon>Agaricomycetes</taxon>
        <taxon>Auriculariales</taxon>
        <taxon>Exidiaceae</taxon>
        <taxon>Exidia</taxon>
    </lineage>
</organism>
<dbReference type="OrthoDB" id="3139566at2759"/>
<keyword evidence="2" id="KW-1185">Reference proteome</keyword>
<sequence length="516" mass="58213">MESSNGRRVTIDGLHDEILLMIFMAAIELVDDVRRLCWEAPSLLSHVCRRWRETAIAYPLLWTTLDWTPRQSLHLANTVLQRSRLLPISVKLRMTTDDRPLSTQVVADAHMLVGTVLRDHVYRLTRLAIWVDEPFYDANVFAPLCGQDALHMPLLREFWFRVQGDQFAASDLYISAHNLGFLAVDNFPARSYERLIGVSTTNIHLGGFTLKLSELVRLLQSAPNVVDLTLGSAFATTAIEDDLGLDALHTAGEASTTVGRRIETLTIELLIPSSIGLVNQVLSRDHIANIVILFQQHEFMLHEWMECMSISSLQNVTYLEITGNNSRITLGDAETDKIRSCYFLDMGADDCVPVLLAAHPAILDTIQSLSMDLLDWDVLVEWLWQRGNGVLPVLQKLFITINQDEVHDGIRTLWEVDGSILDFPALELLQIVDRGRAAPTLDLMKYLLHAISPFVHTLNPGGDIVYQVTTGSESLRFYTLPLRCQELEDDDLVEEDIRRVARIVRGLSMSYADMVE</sequence>
<evidence type="ECO:0000313" key="2">
    <source>
        <dbReference type="Proteomes" id="UP000077266"/>
    </source>
</evidence>
<gene>
    <name evidence="1" type="ORF">EXIGLDRAFT_253829</name>
</gene>
<evidence type="ECO:0000313" key="1">
    <source>
        <dbReference type="EMBL" id="KZV85580.1"/>
    </source>
</evidence>
<proteinExistence type="predicted"/>
<dbReference type="InParanoid" id="A0A165DX90"/>
<dbReference type="AlphaFoldDB" id="A0A165DX90"/>
<reference evidence="1 2" key="1">
    <citation type="journal article" date="2016" name="Mol. Biol. Evol.">
        <title>Comparative Genomics of Early-Diverging Mushroom-Forming Fungi Provides Insights into the Origins of Lignocellulose Decay Capabilities.</title>
        <authorList>
            <person name="Nagy L.G."/>
            <person name="Riley R."/>
            <person name="Tritt A."/>
            <person name="Adam C."/>
            <person name="Daum C."/>
            <person name="Floudas D."/>
            <person name="Sun H."/>
            <person name="Yadav J.S."/>
            <person name="Pangilinan J."/>
            <person name="Larsson K.H."/>
            <person name="Matsuura K."/>
            <person name="Barry K."/>
            <person name="Labutti K."/>
            <person name="Kuo R."/>
            <person name="Ohm R.A."/>
            <person name="Bhattacharya S.S."/>
            <person name="Shirouzu T."/>
            <person name="Yoshinaga Y."/>
            <person name="Martin F.M."/>
            <person name="Grigoriev I.V."/>
            <person name="Hibbett D.S."/>
        </authorList>
    </citation>
    <scope>NUCLEOTIDE SEQUENCE [LARGE SCALE GENOMIC DNA]</scope>
    <source>
        <strain evidence="1 2">HHB12029</strain>
    </source>
</reference>
<protein>
    <submittedName>
        <fullName evidence="1">Uncharacterized protein</fullName>
    </submittedName>
</protein>
<accession>A0A165DX90</accession>
<dbReference type="Gene3D" id="1.20.1280.50">
    <property type="match status" value="1"/>
</dbReference>
<dbReference type="Proteomes" id="UP000077266">
    <property type="component" value="Unassembled WGS sequence"/>
</dbReference>
<name>A0A165DX90_EXIGL</name>
<dbReference type="EMBL" id="KV426183">
    <property type="protein sequence ID" value="KZV85580.1"/>
    <property type="molecule type" value="Genomic_DNA"/>
</dbReference>